<proteinExistence type="inferred from homology"/>
<comment type="similarity">
    <text evidence="2">Belongs to the wax synthase family.</text>
</comment>
<sequence length="552" mass="63328">MDPELLPVSYRALLNDREARFERELASGHFMPLLFPHNFAPPFILIVALLIPHRHSSVSKLVRCVSYICILYWTYWNTSNCRTLGLGNGYGVGLVSFWFAAWSASLLLFNDVQRDFKRIERSIVALDRKETQNPPTDSRSETAKSTALANDDSSTNGYRWRQGSAISSLKASSMSTVETDVVQETYLFRWQGYPETRGHRLTWILDLISSFRGPWWNFRSSTLPPLPDSIPAQVKSTTSKEAKWQTVDLNSTKAAFWFIFRTFAICYIVLDILKVTVMRDPYFWGMISAPPPKPLDALGPLRSILLTHIYRLSIFILALFTGLTFIPAIPSLIYLSLSLIPGFRRWISIPMEAPWQYPRLFGPFFSSIMDHGLPGAWSKWWHQLFRPSFTAPSAWLFPRLPTSWQKPPVKLLLFSFTAFTLSGMYHAFGSYTQFADTKPFYGTFMFFFLQAPGAILQSLLAKLLVPRLPFRPPRWLRRLTNILVFVIWVGVTGPLLADDFAKGGVWLFEPIPISPLRGLGFGAQGEGWWCWHGKWVTVWRGEEWWNVGLRIV</sequence>
<evidence type="ECO:0000313" key="11">
    <source>
        <dbReference type="Proteomes" id="UP000224634"/>
    </source>
</evidence>
<evidence type="ECO:0000256" key="7">
    <source>
        <dbReference type="SAM" id="MobiDB-lite"/>
    </source>
</evidence>
<feature type="transmembrane region" description="Helical" evidence="8">
    <location>
        <begin position="58"/>
        <end position="76"/>
    </location>
</feature>
<comment type="caution">
    <text evidence="10">The sequence shown here is derived from an EMBL/GenBank/DDBJ whole genome shotgun (WGS) entry which is preliminary data.</text>
</comment>
<evidence type="ECO:0000256" key="6">
    <source>
        <dbReference type="ARBA" id="ARBA00023136"/>
    </source>
</evidence>
<accession>A0A2B7YQF0</accession>
<keyword evidence="6 8" id="KW-0472">Membrane</keyword>
<feature type="compositionally biased region" description="Polar residues" evidence="7">
    <location>
        <begin position="132"/>
        <end position="156"/>
    </location>
</feature>
<evidence type="ECO:0000259" key="9">
    <source>
        <dbReference type="Pfam" id="PF13813"/>
    </source>
</evidence>
<keyword evidence="5 8" id="KW-1133">Transmembrane helix</keyword>
<protein>
    <recommendedName>
        <fullName evidence="9">Wax synthase domain-containing protein</fullName>
    </recommendedName>
</protein>
<dbReference type="GO" id="GO:0008374">
    <property type="term" value="F:O-acyltransferase activity"/>
    <property type="evidence" value="ECO:0007669"/>
    <property type="project" value="InterPro"/>
</dbReference>
<dbReference type="PANTHER" id="PTHR31595:SF67">
    <property type="entry name" value="WAX SYNTHASE DOMAIN-CONTAINING PROTEIN"/>
    <property type="match status" value="1"/>
</dbReference>
<keyword evidence="11" id="KW-1185">Reference proteome</keyword>
<feature type="domain" description="Wax synthase" evidence="9">
    <location>
        <begin position="357"/>
        <end position="449"/>
    </location>
</feature>
<evidence type="ECO:0000256" key="1">
    <source>
        <dbReference type="ARBA" id="ARBA00004141"/>
    </source>
</evidence>
<comment type="subcellular location">
    <subcellularLocation>
        <location evidence="1">Membrane</location>
        <topology evidence="1">Multi-pass membrane protein</topology>
    </subcellularLocation>
</comment>
<evidence type="ECO:0000256" key="5">
    <source>
        <dbReference type="ARBA" id="ARBA00022989"/>
    </source>
</evidence>
<feature type="transmembrane region" description="Helical" evidence="8">
    <location>
        <begin position="88"/>
        <end position="109"/>
    </location>
</feature>
<feature type="transmembrane region" description="Helical" evidence="8">
    <location>
        <begin position="440"/>
        <end position="459"/>
    </location>
</feature>
<feature type="transmembrane region" description="Helical" evidence="8">
    <location>
        <begin position="479"/>
        <end position="497"/>
    </location>
</feature>
<reference evidence="10 11" key="1">
    <citation type="submission" date="2017-10" db="EMBL/GenBank/DDBJ databases">
        <title>Comparative genomics in systemic dimorphic fungi from Ajellomycetaceae.</title>
        <authorList>
            <person name="Munoz J.F."/>
            <person name="Mcewen J.G."/>
            <person name="Clay O.K."/>
            <person name="Cuomo C.A."/>
        </authorList>
    </citation>
    <scope>NUCLEOTIDE SEQUENCE [LARGE SCALE GENOMIC DNA]</scope>
    <source>
        <strain evidence="10 11">UAMH7299</strain>
    </source>
</reference>
<dbReference type="STRING" id="1447883.A0A2B7YQF0"/>
<evidence type="ECO:0000256" key="2">
    <source>
        <dbReference type="ARBA" id="ARBA00007282"/>
    </source>
</evidence>
<dbReference type="AlphaFoldDB" id="A0A2B7YQF0"/>
<dbReference type="GO" id="GO:0016020">
    <property type="term" value="C:membrane"/>
    <property type="evidence" value="ECO:0007669"/>
    <property type="project" value="UniProtKB-SubCell"/>
</dbReference>
<dbReference type="InterPro" id="IPR044851">
    <property type="entry name" value="Wax_synthase"/>
</dbReference>
<keyword evidence="3" id="KW-0808">Transferase</keyword>
<name>A0A2B7YQF0_POLH7</name>
<dbReference type="PANTHER" id="PTHR31595">
    <property type="entry name" value="LONG-CHAIN-ALCOHOL O-FATTY-ACYLTRANSFERASE 3-RELATED"/>
    <property type="match status" value="1"/>
</dbReference>
<evidence type="ECO:0000256" key="8">
    <source>
        <dbReference type="SAM" id="Phobius"/>
    </source>
</evidence>
<dbReference type="InterPro" id="IPR032805">
    <property type="entry name" value="Wax_synthase_dom"/>
</dbReference>
<feature type="transmembrane region" description="Helical" evidence="8">
    <location>
        <begin position="30"/>
        <end position="51"/>
    </location>
</feature>
<dbReference type="OrthoDB" id="2796277at2759"/>
<gene>
    <name evidence="10" type="ORF">AJ80_02500</name>
</gene>
<dbReference type="Proteomes" id="UP000224634">
    <property type="component" value="Unassembled WGS sequence"/>
</dbReference>
<evidence type="ECO:0000256" key="3">
    <source>
        <dbReference type="ARBA" id="ARBA00022679"/>
    </source>
</evidence>
<dbReference type="Pfam" id="PF13813">
    <property type="entry name" value="MBOAT_2"/>
    <property type="match status" value="1"/>
</dbReference>
<feature type="transmembrane region" description="Helical" evidence="8">
    <location>
        <begin position="309"/>
        <end position="335"/>
    </location>
</feature>
<dbReference type="EMBL" id="PDNA01000024">
    <property type="protein sequence ID" value="PGH23390.1"/>
    <property type="molecule type" value="Genomic_DNA"/>
</dbReference>
<keyword evidence="4 8" id="KW-0812">Transmembrane</keyword>
<feature type="transmembrane region" description="Helical" evidence="8">
    <location>
        <begin position="409"/>
        <end position="428"/>
    </location>
</feature>
<dbReference type="GO" id="GO:0006629">
    <property type="term" value="P:lipid metabolic process"/>
    <property type="evidence" value="ECO:0007669"/>
    <property type="project" value="InterPro"/>
</dbReference>
<organism evidence="10 11">
    <name type="scientific">Polytolypa hystricis (strain UAMH7299)</name>
    <dbReference type="NCBI Taxonomy" id="1447883"/>
    <lineage>
        <taxon>Eukaryota</taxon>
        <taxon>Fungi</taxon>
        <taxon>Dikarya</taxon>
        <taxon>Ascomycota</taxon>
        <taxon>Pezizomycotina</taxon>
        <taxon>Eurotiomycetes</taxon>
        <taxon>Eurotiomycetidae</taxon>
        <taxon>Onygenales</taxon>
        <taxon>Onygenales incertae sedis</taxon>
        <taxon>Polytolypa</taxon>
    </lineage>
</organism>
<feature type="region of interest" description="Disordered" evidence="7">
    <location>
        <begin position="129"/>
        <end position="156"/>
    </location>
</feature>
<evidence type="ECO:0000313" key="10">
    <source>
        <dbReference type="EMBL" id="PGH23390.1"/>
    </source>
</evidence>
<feature type="transmembrane region" description="Helical" evidence="8">
    <location>
        <begin position="254"/>
        <end position="273"/>
    </location>
</feature>
<evidence type="ECO:0000256" key="4">
    <source>
        <dbReference type="ARBA" id="ARBA00022692"/>
    </source>
</evidence>